<keyword evidence="3 6" id="KW-0067">ATP-binding</keyword>
<dbReference type="OrthoDB" id="8773773at2"/>
<evidence type="ECO:0000259" key="5">
    <source>
        <dbReference type="PROSITE" id="PS50893"/>
    </source>
</evidence>
<dbReference type="AlphaFoldDB" id="A0A5R9BLR1"/>
<reference evidence="6 7" key="1">
    <citation type="submission" date="2019-05" db="EMBL/GenBank/DDBJ databases">
        <title>Nesterenkonia sp. GY074 isolated from the Southern Atlantic Ocean.</title>
        <authorList>
            <person name="Zhang G."/>
        </authorList>
    </citation>
    <scope>NUCLEOTIDE SEQUENCE [LARGE SCALE GENOMIC DNA]</scope>
    <source>
        <strain evidence="6 7">GY074</strain>
    </source>
</reference>
<feature type="compositionally biased region" description="Polar residues" evidence="4">
    <location>
        <begin position="1"/>
        <end position="10"/>
    </location>
</feature>
<dbReference type="InterPro" id="IPR017871">
    <property type="entry name" value="ABC_transporter-like_CS"/>
</dbReference>
<evidence type="ECO:0000313" key="6">
    <source>
        <dbReference type="EMBL" id="TLQ01053.1"/>
    </source>
</evidence>
<evidence type="ECO:0000256" key="4">
    <source>
        <dbReference type="SAM" id="MobiDB-lite"/>
    </source>
</evidence>
<dbReference type="CDD" id="cd03293">
    <property type="entry name" value="ABC_NrtD_SsuB_transporters"/>
    <property type="match status" value="1"/>
</dbReference>
<comment type="caution">
    <text evidence="6">The sequence shown here is derived from an EMBL/GenBank/DDBJ whole genome shotgun (WGS) entry which is preliminary data.</text>
</comment>
<dbReference type="PANTHER" id="PTHR42788">
    <property type="entry name" value="TAURINE IMPORT ATP-BINDING PROTEIN-RELATED"/>
    <property type="match status" value="1"/>
</dbReference>
<evidence type="ECO:0000256" key="2">
    <source>
        <dbReference type="ARBA" id="ARBA00022741"/>
    </source>
</evidence>
<accession>A0A5R9BLR1</accession>
<dbReference type="SUPFAM" id="SSF52540">
    <property type="entry name" value="P-loop containing nucleoside triphosphate hydrolases"/>
    <property type="match status" value="1"/>
</dbReference>
<dbReference type="PROSITE" id="PS00211">
    <property type="entry name" value="ABC_TRANSPORTER_1"/>
    <property type="match status" value="1"/>
</dbReference>
<keyword evidence="7" id="KW-1185">Reference proteome</keyword>
<evidence type="ECO:0000256" key="3">
    <source>
        <dbReference type="ARBA" id="ARBA00022840"/>
    </source>
</evidence>
<evidence type="ECO:0000313" key="7">
    <source>
        <dbReference type="Proteomes" id="UP000310458"/>
    </source>
</evidence>
<keyword evidence="1" id="KW-0813">Transport</keyword>
<dbReference type="InterPro" id="IPR050166">
    <property type="entry name" value="ABC_transporter_ATP-bind"/>
</dbReference>
<dbReference type="PANTHER" id="PTHR42788:SF13">
    <property type="entry name" value="ALIPHATIC SULFONATES IMPORT ATP-BINDING PROTEIN SSUB"/>
    <property type="match status" value="1"/>
</dbReference>
<feature type="region of interest" description="Disordered" evidence="4">
    <location>
        <begin position="1"/>
        <end position="32"/>
    </location>
</feature>
<evidence type="ECO:0000256" key="1">
    <source>
        <dbReference type="ARBA" id="ARBA00022448"/>
    </source>
</evidence>
<dbReference type="InterPro" id="IPR027417">
    <property type="entry name" value="P-loop_NTPase"/>
</dbReference>
<feature type="domain" description="ABC transporter" evidence="5">
    <location>
        <begin position="41"/>
        <end position="272"/>
    </location>
</feature>
<proteinExistence type="predicted"/>
<protein>
    <submittedName>
        <fullName evidence="6">ABC transporter ATP-binding protein</fullName>
    </submittedName>
</protein>
<dbReference type="InterPro" id="IPR003439">
    <property type="entry name" value="ABC_transporter-like_ATP-bd"/>
</dbReference>
<dbReference type="SMART" id="SM00382">
    <property type="entry name" value="AAA"/>
    <property type="match status" value="1"/>
</dbReference>
<name>A0A5R9BLR1_9MICC</name>
<organism evidence="6 7">
    <name type="scientific">Nesterenkonia salmonea</name>
    <dbReference type="NCBI Taxonomy" id="1804987"/>
    <lineage>
        <taxon>Bacteria</taxon>
        <taxon>Bacillati</taxon>
        <taxon>Actinomycetota</taxon>
        <taxon>Actinomycetes</taxon>
        <taxon>Micrococcales</taxon>
        <taxon>Micrococcaceae</taxon>
        <taxon>Nesterenkonia</taxon>
    </lineage>
</organism>
<dbReference type="GO" id="GO:0005524">
    <property type="term" value="F:ATP binding"/>
    <property type="evidence" value="ECO:0007669"/>
    <property type="project" value="UniProtKB-KW"/>
</dbReference>
<gene>
    <name evidence="6" type="ORF">FEF26_01020</name>
</gene>
<dbReference type="Proteomes" id="UP000310458">
    <property type="component" value="Unassembled WGS sequence"/>
</dbReference>
<dbReference type="InterPro" id="IPR003593">
    <property type="entry name" value="AAA+_ATPase"/>
</dbReference>
<feature type="compositionally biased region" description="Basic and acidic residues" evidence="4">
    <location>
        <begin position="11"/>
        <end position="28"/>
    </location>
</feature>
<dbReference type="PROSITE" id="PS50893">
    <property type="entry name" value="ABC_TRANSPORTER_2"/>
    <property type="match status" value="1"/>
</dbReference>
<dbReference type="Gene3D" id="3.40.50.300">
    <property type="entry name" value="P-loop containing nucleotide triphosphate hydrolases"/>
    <property type="match status" value="1"/>
</dbReference>
<sequence>MTSRARQPQASEERNEMTAVTENHKTTEQVENSGPVHGAELVATNVNKVYSRAGQKFHAVEDVSVTIKPGEFVCIVGPSGCGKSTMMNMATGLLEPTDGELALDGEPIRGPSPDRGLVFQKDSVFPWMKVIDNVTYGLKCRGVPKEERMSIARKFLAEVNLTHVEKSWPKELSGGMLKRVAIATAFSNAPKLLLMDEPFASVDYVTRLQLQKTVLDLWAEHRLTVMFVTHDVDEALTLADRIIVMTNGRVVDDRRVAAERPRRLEALSTPTMLEHKASMLQHLGLPTEGGA</sequence>
<dbReference type="GO" id="GO:0016887">
    <property type="term" value="F:ATP hydrolysis activity"/>
    <property type="evidence" value="ECO:0007669"/>
    <property type="project" value="InterPro"/>
</dbReference>
<dbReference type="Pfam" id="PF00005">
    <property type="entry name" value="ABC_tran"/>
    <property type="match status" value="1"/>
</dbReference>
<dbReference type="EMBL" id="VAVZ01000002">
    <property type="protein sequence ID" value="TLQ01053.1"/>
    <property type="molecule type" value="Genomic_DNA"/>
</dbReference>
<keyword evidence="2" id="KW-0547">Nucleotide-binding</keyword>